<comment type="caution">
    <text evidence="1">The sequence shown here is derived from an EMBL/GenBank/DDBJ whole genome shotgun (WGS) entry which is preliminary data.</text>
</comment>
<evidence type="ECO:0000313" key="1">
    <source>
        <dbReference type="EMBL" id="GAF67248.1"/>
    </source>
</evidence>
<gene>
    <name evidence="1" type="ORF">S01H1_16654</name>
</gene>
<proteinExistence type="predicted"/>
<dbReference type="EMBL" id="BARS01008771">
    <property type="protein sequence ID" value="GAF67248.1"/>
    <property type="molecule type" value="Genomic_DNA"/>
</dbReference>
<name>X0REQ4_9ZZZZ</name>
<organism evidence="1">
    <name type="scientific">marine sediment metagenome</name>
    <dbReference type="NCBI Taxonomy" id="412755"/>
    <lineage>
        <taxon>unclassified sequences</taxon>
        <taxon>metagenomes</taxon>
        <taxon>ecological metagenomes</taxon>
    </lineage>
</organism>
<reference evidence="1" key="1">
    <citation type="journal article" date="2014" name="Front. Microbiol.">
        <title>High frequency of phylogenetically diverse reductive dehalogenase-homologous genes in deep subseafloor sedimentary metagenomes.</title>
        <authorList>
            <person name="Kawai M."/>
            <person name="Futagami T."/>
            <person name="Toyoda A."/>
            <person name="Takaki Y."/>
            <person name="Nishi S."/>
            <person name="Hori S."/>
            <person name="Arai W."/>
            <person name="Tsubouchi T."/>
            <person name="Morono Y."/>
            <person name="Uchiyama I."/>
            <person name="Ito T."/>
            <person name="Fujiyama A."/>
            <person name="Inagaki F."/>
            <person name="Takami H."/>
        </authorList>
    </citation>
    <scope>NUCLEOTIDE SEQUENCE</scope>
    <source>
        <strain evidence="1">Expedition CK06-06</strain>
    </source>
</reference>
<sequence length="55" mass="6480">MVDEAETIKKFREWGTHQPRVDLLHMVEHGACNAELVYFIIELYTASELQEVMEE</sequence>
<protein>
    <submittedName>
        <fullName evidence="1">Uncharacterized protein</fullName>
    </submittedName>
</protein>
<accession>X0REQ4</accession>
<dbReference type="AlphaFoldDB" id="X0REQ4"/>